<protein>
    <submittedName>
        <fullName evidence="4">Polysaccharide deacetylase family protein</fullName>
    </submittedName>
</protein>
<dbReference type="PANTHER" id="PTHR10587">
    <property type="entry name" value="GLYCOSYL TRANSFERASE-RELATED"/>
    <property type="match status" value="1"/>
</dbReference>
<name>A0A9D1HDE9_9FIRM</name>
<evidence type="ECO:0000256" key="1">
    <source>
        <dbReference type="ARBA" id="ARBA00022723"/>
    </source>
</evidence>
<dbReference type="Proteomes" id="UP000824159">
    <property type="component" value="Unassembled WGS sequence"/>
</dbReference>
<feature type="domain" description="NodB homology" evidence="3">
    <location>
        <begin position="261"/>
        <end position="436"/>
    </location>
</feature>
<evidence type="ECO:0000256" key="2">
    <source>
        <dbReference type="ARBA" id="ARBA00022801"/>
    </source>
</evidence>
<reference evidence="4" key="2">
    <citation type="journal article" date="2021" name="PeerJ">
        <title>Extensive microbial diversity within the chicken gut microbiome revealed by metagenomics and culture.</title>
        <authorList>
            <person name="Gilroy R."/>
            <person name="Ravi A."/>
            <person name="Getino M."/>
            <person name="Pursley I."/>
            <person name="Horton D.L."/>
            <person name="Alikhan N.F."/>
            <person name="Baker D."/>
            <person name="Gharbi K."/>
            <person name="Hall N."/>
            <person name="Watson M."/>
            <person name="Adriaenssens E.M."/>
            <person name="Foster-Nyarko E."/>
            <person name="Jarju S."/>
            <person name="Secka A."/>
            <person name="Antonio M."/>
            <person name="Oren A."/>
            <person name="Chaudhuri R.R."/>
            <person name="La Ragione R."/>
            <person name="Hildebrand F."/>
            <person name="Pallen M.J."/>
        </authorList>
    </citation>
    <scope>NUCLEOTIDE SEQUENCE</scope>
    <source>
        <strain evidence="4">CHK176-22527</strain>
    </source>
</reference>
<dbReference type="InterPro" id="IPR037126">
    <property type="entry name" value="PdaC/RsiV-like_sf"/>
</dbReference>
<dbReference type="InterPro" id="IPR011330">
    <property type="entry name" value="Glyco_hydro/deAcase_b/a-brl"/>
</dbReference>
<organism evidence="4 5">
    <name type="scientific">Candidatus Allocopromorpha excrementavium</name>
    <dbReference type="NCBI Taxonomy" id="2840741"/>
    <lineage>
        <taxon>Bacteria</taxon>
        <taxon>Bacillati</taxon>
        <taxon>Bacillota</taxon>
        <taxon>Clostridia</taxon>
        <taxon>Eubacteriales</taxon>
        <taxon>Eubacteriaceae</taxon>
        <taxon>Eubacteriaceae incertae sedis</taxon>
        <taxon>Candidatus Allocopromorpha</taxon>
    </lineage>
</organism>
<dbReference type="EMBL" id="DVLX01000095">
    <property type="protein sequence ID" value="HIU00169.1"/>
    <property type="molecule type" value="Genomic_DNA"/>
</dbReference>
<dbReference type="CDD" id="cd10954">
    <property type="entry name" value="CE4_CtAXE_like"/>
    <property type="match status" value="1"/>
</dbReference>
<gene>
    <name evidence="4" type="ORF">IAD12_07950</name>
</gene>
<dbReference type="GO" id="GO:0016020">
    <property type="term" value="C:membrane"/>
    <property type="evidence" value="ECO:0007669"/>
    <property type="project" value="TreeGrafter"/>
</dbReference>
<evidence type="ECO:0000313" key="5">
    <source>
        <dbReference type="Proteomes" id="UP000824159"/>
    </source>
</evidence>
<dbReference type="Gene3D" id="3.20.20.370">
    <property type="entry name" value="Glycoside hydrolase/deacetylase"/>
    <property type="match status" value="1"/>
</dbReference>
<reference evidence="4" key="1">
    <citation type="submission" date="2020-10" db="EMBL/GenBank/DDBJ databases">
        <authorList>
            <person name="Gilroy R."/>
        </authorList>
    </citation>
    <scope>NUCLEOTIDE SEQUENCE</scope>
    <source>
        <strain evidence="4">CHK176-22527</strain>
    </source>
</reference>
<dbReference type="GO" id="GO:0005975">
    <property type="term" value="P:carbohydrate metabolic process"/>
    <property type="evidence" value="ECO:0007669"/>
    <property type="project" value="InterPro"/>
</dbReference>
<accession>A0A9D1HDE9</accession>
<comment type="caution">
    <text evidence="4">The sequence shown here is derived from an EMBL/GenBank/DDBJ whole genome shotgun (WGS) entry which is preliminary data.</text>
</comment>
<dbReference type="Pfam" id="PF01522">
    <property type="entry name" value="Polysacc_deac_1"/>
    <property type="match status" value="1"/>
</dbReference>
<keyword evidence="1" id="KW-0479">Metal-binding</keyword>
<proteinExistence type="predicted"/>
<sequence length="457" mass="51784">MLRRRVVGVLFLVTLAVTGAIGFKAFLSGRIYNNEEEFKLYAENQFEEDTLFEVDGKTEKIYEYGSPISYAADYDIVDNEKAENFRQLKIQEIKQEWSGRASKEKDAKDALIVKSAVYETGNGALSVVIHNTDSREKGLDMVKLSSSVDTYLLSKETGSQMVPEQVFLPDYRSVCSEQVTEYFENDYDGERLSEGWKEYVSDSPENFNDFMITESYVTFFFKEGTVADKSEGIISVKIEKEKLQDTLRSAVLERYVDPSKPMVALTYDDGPGGKSEEEILNCLESSNTVATFFYTGNRVDNAPDKIDRARSMGCEIGNHTWNHPVLTKLTDKEVEEQINKTNEAIKSACGAYPTVFRPSYGATNENVNKAANMPVIMWSVDTLDWKSRNADKIFESVKSKESLDGKIILMHSLYDTTAEATKKLVPWLKEKGYQTVTVSELIKYRYGEDGQDGKVYR</sequence>
<dbReference type="PANTHER" id="PTHR10587:SF133">
    <property type="entry name" value="CHITIN DEACETYLASE 1-RELATED"/>
    <property type="match status" value="1"/>
</dbReference>
<dbReference type="InterPro" id="IPR050248">
    <property type="entry name" value="Polysacc_deacetylase_ArnD"/>
</dbReference>
<dbReference type="Pfam" id="PF11738">
    <property type="entry name" value="DUF3298"/>
    <property type="match status" value="1"/>
</dbReference>
<dbReference type="InterPro" id="IPR021729">
    <property type="entry name" value="DUF3298"/>
</dbReference>
<dbReference type="Gene3D" id="3.90.640.20">
    <property type="entry name" value="Heat-shock cognate protein, ATPase"/>
    <property type="match status" value="1"/>
</dbReference>
<keyword evidence="2" id="KW-0378">Hydrolase</keyword>
<dbReference type="GO" id="GO:0046872">
    <property type="term" value="F:metal ion binding"/>
    <property type="evidence" value="ECO:0007669"/>
    <property type="project" value="UniProtKB-KW"/>
</dbReference>
<dbReference type="InterPro" id="IPR002509">
    <property type="entry name" value="NODB_dom"/>
</dbReference>
<dbReference type="GO" id="GO:0016810">
    <property type="term" value="F:hydrolase activity, acting on carbon-nitrogen (but not peptide) bonds"/>
    <property type="evidence" value="ECO:0007669"/>
    <property type="project" value="InterPro"/>
</dbReference>
<dbReference type="SUPFAM" id="SSF88713">
    <property type="entry name" value="Glycoside hydrolase/deacetylase"/>
    <property type="match status" value="1"/>
</dbReference>
<evidence type="ECO:0000313" key="4">
    <source>
        <dbReference type="EMBL" id="HIU00169.1"/>
    </source>
</evidence>
<evidence type="ECO:0000259" key="3">
    <source>
        <dbReference type="PROSITE" id="PS51677"/>
    </source>
</evidence>
<dbReference type="PROSITE" id="PS51677">
    <property type="entry name" value="NODB"/>
    <property type="match status" value="1"/>
</dbReference>
<dbReference type="AlphaFoldDB" id="A0A9D1HDE9"/>